<dbReference type="OrthoDB" id="9795923at2"/>
<dbReference type="InterPro" id="IPR030489">
    <property type="entry name" value="TR_Rrf2-type_CS"/>
</dbReference>
<keyword evidence="3" id="KW-1185">Reference proteome</keyword>
<evidence type="ECO:0000256" key="1">
    <source>
        <dbReference type="ARBA" id="ARBA00023125"/>
    </source>
</evidence>
<comment type="caution">
    <text evidence="2">The sequence shown here is derived from an EMBL/GenBank/DDBJ whole genome shotgun (WGS) entry which is preliminary data.</text>
</comment>
<dbReference type="Pfam" id="PF02082">
    <property type="entry name" value="Rrf2"/>
    <property type="match status" value="1"/>
</dbReference>
<dbReference type="InterPro" id="IPR000944">
    <property type="entry name" value="Tscrpt_reg_Rrf2"/>
</dbReference>
<dbReference type="InterPro" id="IPR036390">
    <property type="entry name" value="WH_DNA-bd_sf"/>
</dbReference>
<dbReference type="AlphaFoldDB" id="A0A3S2VNV0"/>
<organism evidence="2 3">
    <name type="scientific">Hwanghaeella grinnelliae</name>
    <dbReference type="NCBI Taxonomy" id="2500179"/>
    <lineage>
        <taxon>Bacteria</taxon>
        <taxon>Pseudomonadati</taxon>
        <taxon>Pseudomonadota</taxon>
        <taxon>Alphaproteobacteria</taxon>
        <taxon>Rhodospirillales</taxon>
        <taxon>Rhodospirillaceae</taxon>
        <taxon>Hwanghaeella</taxon>
    </lineage>
</organism>
<dbReference type="SUPFAM" id="SSF46785">
    <property type="entry name" value="Winged helix' DNA-binding domain"/>
    <property type="match status" value="1"/>
</dbReference>
<reference evidence="3" key="1">
    <citation type="submission" date="2019-01" db="EMBL/GenBank/DDBJ databases">
        <title>Gri0909 isolated from a small marine red alga.</title>
        <authorList>
            <person name="Kim J."/>
            <person name="Jeong S.E."/>
            <person name="Jeon C.O."/>
        </authorList>
    </citation>
    <scope>NUCLEOTIDE SEQUENCE [LARGE SCALE GENOMIC DNA]</scope>
    <source>
        <strain evidence="3">Gri0909</strain>
    </source>
</reference>
<dbReference type="RefSeq" id="WP_127767339.1">
    <property type="nucleotide sequence ID" value="NZ_SADE01000003.1"/>
</dbReference>
<sequence length="146" mass="16336">MRFTRHTDYALRVLMFLGLKTQGELATIKEISDRYGISENHLMKVVHRLGQNGLIETVRGRQGGIRLGCPPGEIGIGDVVRRCEEDMRLVECFDPVTNSCRIASCCVLPKVLDEALAAFFAVLDRFTLADLMNSRQDLASVLLPDR</sequence>
<dbReference type="PROSITE" id="PS01332">
    <property type="entry name" value="HTH_RRF2_1"/>
    <property type="match status" value="1"/>
</dbReference>
<dbReference type="GO" id="GO:0003677">
    <property type="term" value="F:DNA binding"/>
    <property type="evidence" value="ECO:0007669"/>
    <property type="project" value="UniProtKB-KW"/>
</dbReference>
<dbReference type="PROSITE" id="PS51197">
    <property type="entry name" value="HTH_RRF2_2"/>
    <property type="match status" value="1"/>
</dbReference>
<evidence type="ECO:0000313" key="2">
    <source>
        <dbReference type="EMBL" id="RVU35018.1"/>
    </source>
</evidence>
<dbReference type="GO" id="GO:0005829">
    <property type="term" value="C:cytosol"/>
    <property type="evidence" value="ECO:0007669"/>
    <property type="project" value="TreeGrafter"/>
</dbReference>
<proteinExistence type="predicted"/>
<dbReference type="PANTHER" id="PTHR33221:SF4">
    <property type="entry name" value="HTH-TYPE TRANSCRIPTIONAL REPRESSOR NSRR"/>
    <property type="match status" value="1"/>
</dbReference>
<dbReference type="EMBL" id="SADE01000003">
    <property type="protein sequence ID" value="RVU35018.1"/>
    <property type="molecule type" value="Genomic_DNA"/>
</dbReference>
<keyword evidence="1" id="KW-0238">DNA-binding</keyword>
<dbReference type="NCBIfam" id="TIGR00738">
    <property type="entry name" value="rrf2_super"/>
    <property type="match status" value="1"/>
</dbReference>
<dbReference type="InterPro" id="IPR036388">
    <property type="entry name" value="WH-like_DNA-bd_sf"/>
</dbReference>
<dbReference type="GO" id="GO:0003700">
    <property type="term" value="F:DNA-binding transcription factor activity"/>
    <property type="evidence" value="ECO:0007669"/>
    <property type="project" value="TreeGrafter"/>
</dbReference>
<evidence type="ECO:0000313" key="3">
    <source>
        <dbReference type="Proteomes" id="UP000287447"/>
    </source>
</evidence>
<gene>
    <name evidence="2" type="ORF">EOI86_19490</name>
</gene>
<name>A0A3S2VNV0_9PROT</name>
<dbReference type="Gene3D" id="1.10.10.10">
    <property type="entry name" value="Winged helix-like DNA-binding domain superfamily/Winged helix DNA-binding domain"/>
    <property type="match status" value="1"/>
</dbReference>
<dbReference type="Proteomes" id="UP000287447">
    <property type="component" value="Unassembled WGS sequence"/>
</dbReference>
<dbReference type="PANTHER" id="PTHR33221">
    <property type="entry name" value="WINGED HELIX-TURN-HELIX TRANSCRIPTIONAL REGULATOR, RRF2 FAMILY"/>
    <property type="match status" value="1"/>
</dbReference>
<accession>A0A3S2VNV0</accession>
<protein>
    <submittedName>
        <fullName evidence="2">RrF2 family transcriptional regulator</fullName>
    </submittedName>
</protein>